<accession>A0A6N3BX40</accession>
<reference evidence="1" key="1">
    <citation type="submission" date="2019-11" db="EMBL/GenBank/DDBJ databases">
        <authorList>
            <person name="Feng L."/>
        </authorList>
    </citation>
    <scope>NUCLEOTIDE SEQUENCE</scope>
    <source>
        <strain evidence="1">ECasseliflavusLFYP2</strain>
    </source>
</reference>
<dbReference type="AlphaFoldDB" id="A0A6N3BX40"/>
<proteinExistence type="predicted"/>
<gene>
    <name evidence="1" type="ORF">ECLFYP2_02319</name>
</gene>
<organism evidence="1">
    <name type="scientific">Enterococcus casseliflavus</name>
    <name type="common">Enterococcus flavescens</name>
    <dbReference type="NCBI Taxonomy" id="37734"/>
    <lineage>
        <taxon>Bacteria</taxon>
        <taxon>Bacillati</taxon>
        <taxon>Bacillota</taxon>
        <taxon>Bacilli</taxon>
        <taxon>Lactobacillales</taxon>
        <taxon>Enterococcaceae</taxon>
        <taxon>Enterococcus</taxon>
    </lineage>
</organism>
<protein>
    <submittedName>
        <fullName evidence="1">Uncharacterized protein</fullName>
    </submittedName>
</protein>
<dbReference type="EMBL" id="CACRTX010000008">
    <property type="protein sequence ID" value="VYU05213.1"/>
    <property type="molecule type" value="Genomic_DNA"/>
</dbReference>
<sequence length="297" mass="33408">MKKFLISVVFGISVLSFGQINGYADENGFEIDETNQSLINEAISNEESNREYIDGVIRMFEDSDSAEEFNASLNESLTVLNSYDAEQDALLEEYKADVAESVDPFYVEPKSKIGARSSVTPANPVYAAAIAAYNKGISMVKKKGHNQTAAYMKHAIISAENYYWNPTWKPSTYVNKNDSWAKTVDGEELMTAYYSRLKKEAFSTGKKSGSFSGSYTFLSGQLHTALRGVSYTVTYKKQANGNYWTQVKVTDIFDFKWELNGYDGNFEVGFGNNYCYAMQRAGFIIPYKIEVIHEVSR</sequence>
<evidence type="ECO:0000313" key="1">
    <source>
        <dbReference type="EMBL" id="VYU05213.1"/>
    </source>
</evidence>
<name>A0A6N3BX40_ENTCA</name>
<dbReference type="RefSeq" id="WP_086338980.1">
    <property type="nucleotide sequence ID" value="NZ_CABGJK010000007.1"/>
</dbReference>